<gene>
    <name evidence="1" type="ORF">FLP23_05400</name>
</gene>
<organism evidence="1 2">
    <name type="scientific">Protaetiibacter larvae</name>
    <dbReference type="NCBI Taxonomy" id="2592654"/>
    <lineage>
        <taxon>Bacteria</taxon>
        <taxon>Bacillati</taxon>
        <taxon>Actinomycetota</taxon>
        <taxon>Actinomycetes</taxon>
        <taxon>Micrococcales</taxon>
        <taxon>Microbacteriaceae</taxon>
        <taxon>Protaetiibacter</taxon>
    </lineage>
</organism>
<name>A0A5C1Y624_9MICO</name>
<evidence type="ECO:0000313" key="1">
    <source>
        <dbReference type="EMBL" id="QEO09493.1"/>
    </source>
</evidence>
<dbReference type="AlphaFoldDB" id="A0A5C1Y624"/>
<dbReference type="EMBL" id="CP043504">
    <property type="protein sequence ID" value="QEO09493.1"/>
    <property type="molecule type" value="Genomic_DNA"/>
</dbReference>
<keyword evidence="2" id="KW-1185">Reference proteome</keyword>
<reference evidence="1 2" key="1">
    <citation type="submission" date="2019-09" db="EMBL/GenBank/DDBJ databases">
        <title>Genome sequencing of strain KACC 19322.</title>
        <authorList>
            <person name="Heo J."/>
            <person name="Kim S.-J."/>
            <person name="Kim J.-S."/>
            <person name="Hong S.-B."/>
            <person name="Kwon S.-W."/>
        </authorList>
    </citation>
    <scope>NUCLEOTIDE SEQUENCE [LARGE SCALE GENOMIC DNA]</scope>
    <source>
        <strain evidence="1 2">KACC 19322</strain>
    </source>
</reference>
<accession>A0A5C1Y624</accession>
<evidence type="ECO:0000313" key="2">
    <source>
        <dbReference type="Proteomes" id="UP000322159"/>
    </source>
</evidence>
<dbReference type="KEGG" id="lyk:FLP23_05400"/>
<sequence>MNDILRLAKSTQEQAVAAWVNYLNQARLDGLLNALHRQDLNLKDAIASVDEAIRKIDLEVIATNRGGVKGMHGFIAEVAEVGVGNARSQIIGEGAVYQWVNDNGPVDLIRGGVDIQQKFVQAGGRLGLGAIAEHLTKYPDFVKNGGKYQLPSDHFETIQRLHALPRAEASKLLTRSGDGPSFNDWERVQAFFEEGSVGIESLEPSNLDYHAVQKGVYGSTLEAEKESLRFSDQSRRDAAYVRSRPGLAEGAKATFAAAAVEGGTTLVLAIVEKRRQGTRLRDFTSSDWTDIVDATGFGVAKGAIRGLSVYTLTNFTATSAAVASAIVTAAFGIAEQANKLRRGEIDELEFIENAELVSLEAAVSALSSFIGQALIPVPVLGAVIGNSVGMVMYRAAAASLSQREAELIARYVEEQRVLDERLAAEYQELIDRLDESLADYFEILERAFSPDVEAALVGSAELARAVGVPAGEVLDSEQKVRSYFLD</sequence>
<proteinExistence type="predicted"/>
<protein>
    <submittedName>
        <fullName evidence="1">Uncharacterized protein</fullName>
    </submittedName>
</protein>
<dbReference type="OrthoDB" id="9125539at2"/>
<dbReference type="RefSeq" id="WP_149324914.1">
    <property type="nucleotide sequence ID" value="NZ_CP043504.1"/>
</dbReference>
<dbReference type="Proteomes" id="UP000322159">
    <property type="component" value="Chromosome"/>
</dbReference>